<name>A0A3S0U375_9BACI</name>
<evidence type="ECO:0000256" key="7">
    <source>
        <dbReference type="ARBA" id="ARBA00022857"/>
    </source>
</evidence>
<keyword evidence="7 11" id="KW-0521">NADP</keyword>
<dbReference type="GO" id="GO:0004452">
    <property type="term" value="F:isopentenyl-diphosphate delta-isomerase activity"/>
    <property type="evidence" value="ECO:0007669"/>
    <property type="project" value="UniProtKB-UniRule"/>
</dbReference>
<protein>
    <recommendedName>
        <fullName evidence="11">Isopentenyl-diphosphate delta-isomerase</fullName>
        <shortName evidence="11">IPP isomerase</shortName>
        <ecNumber evidence="11">5.3.3.2</ecNumber>
    </recommendedName>
    <alternativeName>
        <fullName evidence="11">Isopentenyl diphosphate:dimethylallyl diphosphate isomerase</fullName>
    </alternativeName>
    <alternativeName>
        <fullName evidence="11">Isopentenyl pyrophosphate isomerase</fullName>
    </alternativeName>
    <alternativeName>
        <fullName evidence="11">Type 2 isopentenyl diphosphate isomerase</fullName>
        <shortName evidence="11">IDI-2</shortName>
    </alternativeName>
</protein>
<comment type="cofactor">
    <cofactor evidence="1 11">
        <name>FMN</name>
        <dbReference type="ChEBI" id="CHEBI:58210"/>
    </cofactor>
</comment>
<keyword evidence="14" id="KW-1185">Reference proteome</keyword>
<evidence type="ECO:0000256" key="5">
    <source>
        <dbReference type="ARBA" id="ARBA00022723"/>
    </source>
</evidence>
<dbReference type="RefSeq" id="WP_126864704.1">
    <property type="nucleotide sequence ID" value="NZ_JAUSTX010000006.1"/>
</dbReference>
<dbReference type="GO" id="GO:0070402">
    <property type="term" value="F:NADPH binding"/>
    <property type="evidence" value="ECO:0007669"/>
    <property type="project" value="UniProtKB-UniRule"/>
</dbReference>
<feature type="binding site" evidence="11">
    <location>
        <position position="122"/>
    </location>
    <ligand>
        <name>FMN</name>
        <dbReference type="ChEBI" id="CHEBI:58210"/>
    </ligand>
</feature>
<feature type="binding site" evidence="11">
    <location>
        <position position="152"/>
    </location>
    <ligand>
        <name>substrate</name>
    </ligand>
</feature>
<dbReference type="PANTHER" id="PTHR43665:SF1">
    <property type="entry name" value="ISOPENTENYL-DIPHOSPHATE DELTA-ISOMERASE"/>
    <property type="match status" value="1"/>
</dbReference>
<evidence type="ECO:0000256" key="3">
    <source>
        <dbReference type="ARBA" id="ARBA00022630"/>
    </source>
</evidence>
<dbReference type="NCBIfam" id="TIGR02151">
    <property type="entry name" value="IPP_isom_2"/>
    <property type="match status" value="1"/>
</dbReference>
<feature type="binding site" evidence="11">
    <location>
        <begin position="280"/>
        <end position="281"/>
    </location>
    <ligand>
        <name>FMN</name>
        <dbReference type="ChEBI" id="CHEBI:58210"/>
    </ligand>
</feature>
<sequence length="348" mass="37208">MTRTQRKLEHIHYALQTGQHRLSGFEDISFVHQSLPDLSTEGISLDTAIGGLHASSPIFINAMTGGGGKETENLNRDLAMAAKETGISMAVGSQMAAIKDPAQAASFEIVRKMNPDGIVIANLGGEAGIEEAKRAADMLKADALQIHLNVIQELTMPEGDRTFEGVLARIEEIRLKLDIPVIVKETGFGMSKETVAQLCSAGISILDVGGFGGTNFARIENERRQTALTLFNDWGIPTAVSIAEAVSAGEDTSILASGGIQDALDVAKCIALGADGAGIAGHFMKSLKEKGMTALIHEIEDLHQELRIIMTALGAKNIKELQDSSLVISGKTYHWLTQRGIDCSRYAK</sequence>
<dbReference type="InterPro" id="IPR000262">
    <property type="entry name" value="FMN-dep_DH"/>
</dbReference>
<comment type="function">
    <text evidence="11">Involved in the biosynthesis of isoprenoids. Catalyzes the 1,3-allylic rearrangement of the homoallylic substrate isopentenyl (IPP) to its allylic isomer, dimethylallyl diphosphate (DMAPP).</text>
</comment>
<dbReference type="Pfam" id="PF01070">
    <property type="entry name" value="FMN_dh"/>
    <property type="match status" value="1"/>
</dbReference>
<keyword evidence="5 11" id="KW-0479">Metal-binding</keyword>
<evidence type="ECO:0000256" key="10">
    <source>
        <dbReference type="ARBA" id="ARBA00025810"/>
    </source>
</evidence>
<evidence type="ECO:0000313" key="13">
    <source>
        <dbReference type="EMBL" id="RUQ29291.1"/>
    </source>
</evidence>
<evidence type="ECO:0000256" key="1">
    <source>
        <dbReference type="ARBA" id="ARBA00001917"/>
    </source>
</evidence>
<dbReference type="InterPro" id="IPR011179">
    <property type="entry name" value="IPdP_isomerase"/>
</dbReference>
<comment type="cofactor">
    <cofactor evidence="11">
        <name>NADPH</name>
        <dbReference type="ChEBI" id="CHEBI:57783"/>
    </cofactor>
</comment>
<gene>
    <name evidence="11" type="primary">fni</name>
    <name evidence="13" type="ORF">ELQ35_10010</name>
</gene>
<evidence type="ECO:0000259" key="12">
    <source>
        <dbReference type="Pfam" id="PF01070"/>
    </source>
</evidence>
<feature type="binding site" evidence="11">
    <location>
        <begin position="62"/>
        <end position="64"/>
    </location>
    <ligand>
        <name>FMN</name>
        <dbReference type="ChEBI" id="CHEBI:58210"/>
    </ligand>
</feature>
<evidence type="ECO:0000256" key="8">
    <source>
        <dbReference type="ARBA" id="ARBA00023229"/>
    </source>
</evidence>
<feature type="binding site" evidence="11">
    <location>
        <begin position="6"/>
        <end position="7"/>
    </location>
    <ligand>
        <name>substrate</name>
    </ligand>
</feature>
<dbReference type="OrthoDB" id="9795032at2"/>
<dbReference type="PIRSF" id="PIRSF003314">
    <property type="entry name" value="IPP_isomerase"/>
    <property type="match status" value="1"/>
</dbReference>
<evidence type="ECO:0000256" key="11">
    <source>
        <dbReference type="HAMAP-Rule" id="MF_00354"/>
    </source>
</evidence>
<keyword evidence="6 11" id="KW-0460">Magnesium</keyword>
<keyword evidence="8 11" id="KW-0414">Isoprene biosynthesis</keyword>
<dbReference type="GO" id="GO:0016491">
    <property type="term" value="F:oxidoreductase activity"/>
    <property type="evidence" value="ECO:0007669"/>
    <property type="project" value="InterPro"/>
</dbReference>
<dbReference type="PANTHER" id="PTHR43665">
    <property type="entry name" value="ISOPENTENYL-DIPHOSPHATE DELTA-ISOMERASE"/>
    <property type="match status" value="1"/>
</dbReference>
<dbReference type="CDD" id="cd02811">
    <property type="entry name" value="IDI-2_FMN"/>
    <property type="match status" value="1"/>
</dbReference>
<dbReference type="AlphaFoldDB" id="A0A3S0U375"/>
<dbReference type="GO" id="GO:0008299">
    <property type="term" value="P:isoprenoid biosynthetic process"/>
    <property type="evidence" value="ECO:0007669"/>
    <property type="project" value="UniProtKB-UniRule"/>
</dbReference>
<reference evidence="13 14" key="1">
    <citation type="submission" date="2018-12" db="EMBL/GenBank/DDBJ databases">
        <title>Bacillus chawlae sp. nov., Bacillus glennii sp. nov., and Bacillus saganii sp. nov. Isolated from the Vehicle Assembly Building at Kennedy Space Center where the Viking Spacecraft were Assembled.</title>
        <authorList>
            <person name="Seuylemezian A."/>
            <person name="Vaishampayan P."/>
        </authorList>
    </citation>
    <scope>NUCLEOTIDE SEQUENCE [LARGE SCALE GENOMIC DNA]</scope>
    <source>
        <strain evidence="13 14">L5</strain>
    </source>
</reference>
<evidence type="ECO:0000256" key="9">
    <source>
        <dbReference type="ARBA" id="ARBA00023235"/>
    </source>
</evidence>
<keyword evidence="4 11" id="KW-0288">FMN</keyword>
<evidence type="ECO:0000256" key="2">
    <source>
        <dbReference type="ARBA" id="ARBA00022490"/>
    </source>
</evidence>
<evidence type="ECO:0000256" key="6">
    <source>
        <dbReference type="ARBA" id="ARBA00022842"/>
    </source>
</evidence>
<keyword evidence="9 11" id="KW-0413">Isomerase</keyword>
<dbReference type="EC" id="5.3.3.2" evidence="11"/>
<comment type="subunit">
    <text evidence="10 11">Homooctamer. Dimer of tetramers.</text>
</comment>
<dbReference type="GO" id="GO:0005737">
    <property type="term" value="C:cytoplasm"/>
    <property type="evidence" value="ECO:0007669"/>
    <property type="project" value="UniProtKB-SubCell"/>
</dbReference>
<dbReference type="SUPFAM" id="SSF51395">
    <property type="entry name" value="FMN-linked oxidoreductases"/>
    <property type="match status" value="1"/>
</dbReference>
<comment type="subcellular location">
    <subcellularLocation>
        <location evidence="11">Cytoplasm</location>
    </subcellularLocation>
</comment>
<comment type="caution">
    <text evidence="13">The sequence shown here is derived from an EMBL/GenBank/DDBJ whole genome shotgun (WGS) entry which is preliminary data.</text>
</comment>
<proteinExistence type="inferred from homology"/>
<feature type="binding site" evidence="11">
    <location>
        <position position="153"/>
    </location>
    <ligand>
        <name>Mg(2+)</name>
        <dbReference type="ChEBI" id="CHEBI:18420"/>
    </ligand>
</feature>
<comment type="similarity">
    <text evidence="11">Belongs to the IPP isomerase type 2 family.</text>
</comment>
<comment type="caution">
    <text evidence="11">Lacks conserved residue(s) required for the propagation of feature annotation.</text>
</comment>
<organism evidence="13 14">
    <name type="scientific">Peribacillus cavernae</name>
    <dbReference type="NCBI Taxonomy" id="1674310"/>
    <lineage>
        <taxon>Bacteria</taxon>
        <taxon>Bacillati</taxon>
        <taxon>Bacillota</taxon>
        <taxon>Bacilli</taxon>
        <taxon>Bacillales</taxon>
        <taxon>Bacillaceae</taxon>
        <taxon>Peribacillus</taxon>
    </lineage>
</organism>
<dbReference type="GO" id="GO:0010181">
    <property type="term" value="F:FMN binding"/>
    <property type="evidence" value="ECO:0007669"/>
    <property type="project" value="UniProtKB-UniRule"/>
</dbReference>
<keyword evidence="2 11" id="KW-0963">Cytoplasm</keyword>
<feature type="binding site" evidence="11">
    <location>
        <position position="184"/>
    </location>
    <ligand>
        <name>FMN</name>
        <dbReference type="ChEBI" id="CHEBI:58210"/>
    </ligand>
</feature>
<feature type="binding site" evidence="11">
    <location>
        <position position="93"/>
    </location>
    <ligand>
        <name>FMN</name>
        <dbReference type="ChEBI" id="CHEBI:58210"/>
    </ligand>
</feature>
<comment type="catalytic activity">
    <reaction evidence="11">
        <text>isopentenyl diphosphate = dimethylallyl diphosphate</text>
        <dbReference type="Rhea" id="RHEA:23284"/>
        <dbReference type="ChEBI" id="CHEBI:57623"/>
        <dbReference type="ChEBI" id="CHEBI:128769"/>
        <dbReference type="EC" id="5.3.3.2"/>
    </reaction>
</comment>
<dbReference type="GO" id="GO:0000287">
    <property type="term" value="F:magnesium ion binding"/>
    <property type="evidence" value="ECO:0007669"/>
    <property type="project" value="UniProtKB-UniRule"/>
</dbReference>
<feature type="binding site" evidence="11">
    <location>
        <position position="214"/>
    </location>
    <ligand>
        <name>FMN</name>
        <dbReference type="ChEBI" id="CHEBI:58210"/>
    </ligand>
</feature>
<dbReference type="HAMAP" id="MF_00354">
    <property type="entry name" value="Idi_2"/>
    <property type="match status" value="1"/>
</dbReference>
<evidence type="ECO:0000313" key="14">
    <source>
        <dbReference type="Proteomes" id="UP000267430"/>
    </source>
</evidence>
<keyword evidence="3 11" id="KW-0285">Flavoprotein</keyword>
<dbReference type="InterPro" id="IPR013785">
    <property type="entry name" value="Aldolase_TIM"/>
</dbReference>
<dbReference type="Proteomes" id="UP000267430">
    <property type="component" value="Unassembled WGS sequence"/>
</dbReference>
<dbReference type="EMBL" id="RYZZ01000010">
    <property type="protein sequence ID" value="RUQ29291.1"/>
    <property type="molecule type" value="Genomic_DNA"/>
</dbReference>
<dbReference type="Gene3D" id="3.20.20.70">
    <property type="entry name" value="Aldolase class I"/>
    <property type="match status" value="1"/>
</dbReference>
<comment type="cofactor">
    <cofactor evidence="11">
        <name>Mg(2+)</name>
        <dbReference type="ChEBI" id="CHEBI:18420"/>
    </cofactor>
</comment>
<feature type="domain" description="FMN-dependent dehydrogenase" evidence="12">
    <location>
        <begin position="168"/>
        <end position="326"/>
    </location>
</feature>
<evidence type="ECO:0000256" key="4">
    <source>
        <dbReference type="ARBA" id="ARBA00022643"/>
    </source>
</evidence>
<accession>A0A3S0U375</accession>